<dbReference type="RefSeq" id="WP_045748686.1">
    <property type="nucleotide sequence ID" value="NZ_FUZK01000004.1"/>
</dbReference>
<dbReference type="STRING" id="35623.Aocu_00030"/>
<evidence type="ECO:0008006" key="3">
    <source>
        <dbReference type="Google" id="ProtNLM"/>
    </source>
</evidence>
<sequence length="114" mass="13493">MQTSQSETKLINRVSKYKEPFRSIGLKLHETIMKTRPELQPSSMYGMPAYRDPNTKKLVCFFRHDEYVTFGLLEDAVFEFDDQNQMIPTSWFIKVFNDTVKKNIVSILEKHIQK</sequence>
<name>A0A061AEW5_9MOLU</name>
<dbReference type="SUPFAM" id="SSF159888">
    <property type="entry name" value="YdhG-like"/>
    <property type="match status" value="1"/>
</dbReference>
<keyword evidence="2" id="KW-1185">Reference proteome</keyword>
<reference evidence="2" key="1">
    <citation type="submission" date="2014-05" db="EMBL/GenBank/DDBJ databases">
        <authorList>
            <person name="Kube M."/>
        </authorList>
    </citation>
    <scope>NUCLEOTIDE SEQUENCE [LARGE SCALE GENOMIC DNA]</scope>
</reference>
<gene>
    <name evidence="1" type="ORF">Aocu_00030</name>
</gene>
<evidence type="ECO:0000313" key="1">
    <source>
        <dbReference type="EMBL" id="CDR30076.1"/>
    </source>
</evidence>
<dbReference type="InParanoid" id="A0A061AEW5"/>
<dbReference type="Proteomes" id="UP000032434">
    <property type="component" value="Chromosome 1"/>
</dbReference>
<dbReference type="PATRIC" id="fig|35623.3.peg.3"/>
<dbReference type="KEGG" id="aoc:Aocu_00030"/>
<proteinExistence type="predicted"/>
<evidence type="ECO:0000313" key="2">
    <source>
        <dbReference type="Proteomes" id="UP000032434"/>
    </source>
</evidence>
<dbReference type="OrthoDB" id="32458at2"/>
<dbReference type="AlphaFoldDB" id="A0A061AEW5"/>
<dbReference type="HOGENOM" id="CLU_133756_0_0_14"/>
<organism evidence="1 2">
    <name type="scientific">Acholeplasma oculi</name>
    <dbReference type="NCBI Taxonomy" id="35623"/>
    <lineage>
        <taxon>Bacteria</taxon>
        <taxon>Bacillati</taxon>
        <taxon>Mycoplasmatota</taxon>
        <taxon>Mollicutes</taxon>
        <taxon>Acholeplasmatales</taxon>
        <taxon>Acholeplasmataceae</taxon>
        <taxon>Acholeplasma</taxon>
    </lineage>
</organism>
<protein>
    <recommendedName>
        <fullName evidence="3">YdhG-like domain-containing protein</fullName>
    </recommendedName>
</protein>
<dbReference type="EMBL" id="LK028559">
    <property type="protein sequence ID" value="CDR30076.1"/>
    <property type="molecule type" value="Genomic_DNA"/>
</dbReference>
<accession>A0A061AEW5</accession>